<feature type="region of interest" description="Disordered" evidence="1">
    <location>
        <begin position="155"/>
        <end position="185"/>
    </location>
</feature>
<sequence length="631" mass="69605">MPRKSTKKTTEEQQQSQTNGNHVDPGNALQPVEEPQQQHLPLCPQTGMNFGMNGMFRMNQYHWNPHFSLLLTPNFPYHYFSTNMFGFGGFQMGGTNFGAVQPSLFQQNQHLVQHQMKSIFTNYYIQYMMNYNSMMAQNISMQLSQTPFVPALVPEANSKRNHNEDEGTIAPEKKRNKKTNKSDESLPIVEMQATEEILVDVVSPDNAYLVSGQPLSTSTQPVERKTNKTAVRPPQEGISMSIEKLLGLNVDDGPAPKKKHTSDTKLTNVSQQHDIIASKSPPNVVDCSTGNDVKAVENKNKPETKLTDVSQQTGSTASTAPSRIAGSSLGNNVKAVGNTQESKISDVCPQNNTVTSTSPPDVVESSSENDAKLVKNTKEQKMDVCQQAGDNGSTSPPDVVESSSENDAKLVENTLESETTVSQQNNINASTSPPHVVESSLGTNVKALENTQEPKPDAPQQNSIPAPAVLIEITFTLEDETELRTLHGQYLKQPRCSRTRELLFEEWAQRIVEGEKDDIKMKKALALSRSIIRSRTQHLKTNSDTNKPTENEIGGVKRKLEADPTGNLALKTARKEQTECTQTNAKAQPNGAINEGNQVPPQEPQVPDDKDSEEKEPIQHAENDDAKNQKL</sequence>
<evidence type="ECO:0000313" key="3">
    <source>
        <dbReference type="Proteomes" id="UP000829354"/>
    </source>
</evidence>
<feature type="compositionally biased region" description="Polar residues" evidence="1">
    <location>
        <begin position="388"/>
        <end position="405"/>
    </location>
</feature>
<organism evidence="2 3">
    <name type="scientific">Caenorhabditis briggsae</name>
    <dbReference type="NCBI Taxonomy" id="6238"/>
    <lineage>
        <taxon>Eukaryota</taxon>
        <taxon>Metazoa</taxon>
        <taxon>Ecdysozoa</taxon>
        <taxon>Nematoda</taxon>
        <taxon>Chromadorea</taxon>
        <taxon>Rhabditida</taxon>
        <taxon>Rhabditina</taxon>
        <taxon>Rhabditomorpha</taxon>
        <taxon>Rhabditoidea</taxon>
        <taxon>Rhabditidae</taxon>
        <taxon>Peloderinae</taxon>
        <taxon>Caenorhabditis</taxon>
    </lineage>
</organism>
<feature type="region of interest" description="Disordered" evidence="1">
    <location>
        <begin position="212"/>
        <end position="232"/>
    </location>
</feature>
<dbReference type="Proteomes" id="UP000829354">
    <property type="component" value="Chromosome X"/>
</dbReference>
<protein>
    <submittedName>
        <fullName evidence="2">Uncharacterized protein</fullName>
    </submittedName>
</protein>
<feature type="region of interest" description="Disordered" evidence="1">
    <location>
        <begin position="1"/>
        <end position="41"/>
    </location>
</feature>
<dbReference type="EMBL" id="CP092625">
    <property type="protein sequence ID" value="UMM44278.1"/>
    <property type="molecule type" value="Genomic_DNA"/>
</dbReference>
<gene>
    <name evidence="2" type="ORF">L5515_019453</name>
</gene>
<feature type="compositionally biased region" description="Basic and acidic residues" evidence="1">
    <location>
        <begin position="296"/>
        <end position="306"/>
    </location>
</feature>
<reference evidence="2 3" key="1">
    <citation type="submission" date="2022-04" db="EMBL/GenBank/DDBJ databases">
        <title>Chromosome-level reference genomes for two strains of Caenorhabditis briggsae: an improved platform for comparative genomics.</title>
        <authorList>
            <person name="Stevens L."/>
            <person name="Andersen E."/>
        </authorList>
    </citation>
    <scope>NUCLEOTIDE SEQUENCE [LARGE SCALE GENOMIC DNA]</scope>
    <source>
        <strain evidence="2">VX34</strain>
        <tissue evidence="2">Whole-organism</tissue>
    </source>
</reference>
<feature type="region of interest" description="Disordered" evidence="1">
    <location>
        <begin position="536"/>
        <end position="631"/>
    </location>
</feature>
<proteinExistence type="predicted"/>
<feature type="compositionally biased region" description="Polar residues" evidence="1">
    <location>
        <begin position="418"/>
        <end position="433"/>
    </location>
</feature>
<feature type="compositionally biased region" description="Polar residues" evidence="1">
    <location>
        <begin position="307"/>
        <end position="321"/>
    </location>
</feature>
<feature type="compositionally biased region" description="Basic and acidic residues" evidence="1">
    <location>
        <begin position="607"/>
        <end position="631"/>
    </location>
</feature>
<feature type="region of interest" description="Disordered" evidence="1">
    <location>
        <begin position="418"/>
        <end position="438"/>
    </location>
</feature>
<feature type="compositionally biased region" description="Polar residues" evidence="1">
    <location>
        <begin position="337"/>
        <end position="368"/>
    </location>
</feature>
<feature type="region of interest" description="Disordered" evidence="1">
    <location>
        <begin position="296"/>
        <end position="368"/>
    </location>
</feature>
<keyword evidence="3" id="KW-1185">Reference proteome</keyword>
<accession>A0AAE9FKH6</accession>
<dbReference type="AlphaFoldDB" id="A0AAE9FKH6"/>
<name>A0AAE9FKH6_CAEBR</name>
<evidence type="ECO:0000256" key="1">
    <source>
        <dbReference type="SAM" id="MobiDB-lite"/>
    </source>
</evidence>
<feature type="compositionally biased region" description="Polar residues" evidence="1">
    <location>
        <begin position="536"/>
        <end position="548"/>
    </location>
</feature>
<evidence type="ECO:0000313" key="2">
    <source>
        <dbReference type="EMBL" id="UMM44278.1"/>
    </source>
</evidence>
<feature type="region of interest" description="Disordered" evidence="1">
    <location>
        <begin position="386"/>
        <end position="405"/>
    </location>
</feature>